<evidence type="ECO:0000259" key="6">
    <source>
        <dbReference type="Pfam" id="PF00107"/>
    </source>
</evidence>
<dbReference type="InterPro" id="IPR013149">
    <property type="entry name" value="ADH-like_C"/>
</dbReference>
<evidence type="ECO:0000259" key="7">
    <source>
        <dbReference type="Pfam" id="PF08240"/>
    </source>
</evidence>
<dbReference type="AlphaFoldDB" id="A0A163LR59"/>
<protein>
    <submittedName>
        <fullName evidence="8">Glutathione-dependent formaldehyde dehydrogenase</fullName>
    </submittedName>
</protein>
<comment type="similarity">
    <text evidence="5">Belongs to the zinc-containing alcohol dehydrogenase family.</text>
</comment>
<evidence type="ECO:0000256" key="3">
    <source>
        <dbReference type="ARBA" id="ARBA00022833"/>
    </source>
</evidence>
<accession>A0A163LR59</accession>
<keyword evidence="2 5" id="KW-0479">Metal-binding</keyword>
<dbReference type="PROSITE" id="PS00059">
    <property type="entry name" value="ADH_ZINC"/>
    <property type="match status" value="1"/>
</dbReference>
<feature type="domain" description="Alcohol dehydrogenase-like C-terminal" evidence="6">
    <location>
        <begin position="189"/>
        <end position="257"/>
    </location>
</feature>
<dbReference type="SUPFAM" id="SSF50129">
    <property type="entry name" value="GroES-like"/>
    <property type="match status" value="1"/>
</dbReference>
<dbReference type="Gene3D" id="3.90.180.10">
    <property type="entry name" value="Medium-chain alcohol dehydrogenases, catalytic domain"/>
    <property type="match status" value="1"/>
</dbReference>
<evidence type="ECO:0000256" key="5">
    <source>
        <dbReference type="RuleBase" id="RU361277"/>
    </source>
</evidence>
<dbReference type="GO" id="GO:0016491">
    <property type="term" value="F:oxidoreductase activity"/>
    <property type="evidence" value="ECO:0007669"/>
    <property type="project" value="UniProtKB-KW"/>
</dbReference>
<dbReference type="PANTHER" id="PTHR42813">
    <property type="entry name" value="ZINC-TYPE ALCOHOL DEHYDROGENASE-LIKE"/>
    <property type="match status" value="1"/>
</dbReference>
<organism evidence="8 9">
    <name type="scientific">Paenibacillus glucanolyticus</name>
    <dbReference type="NCBI Taxonomy" id="59843"/>
    <lineage>
        <taxon>Bacteria</taxon>
        <taxon>Bacillati</taxon>
        <taxon>Bacillota</taxon>
        <taxon>Bacilli</taxon>
        <taxon>Bacillales</taxon>
        <taxon>Paenibacillaceae</taxon>
        <taxon>Paenibacillus</taxon>
    </lineage>
</organism>
<dbReference type="GeneID" id="97556092"/>
<dbReference type="InterPro" id="IPR002328">
    <property type="entry name" value="ADH_Zn_CS"/>
</dbReference>
<evidence type="ECO:0000313" key="8">
    <source>
        <dbReference type="EMBL" id="KZS48377.1"/>
    </source>
</evidence>
<dbReference type="Pfam" id="PF08240">
    <property type="entry name" value="ADH_N"/>
    <property type="match status" value="1"/>
</dbReference>
<dbReference type="RefSeq" id="WP_063479292.1">
    <property type="nucleotide sequence ID" value="NZ_CP147845.1"/>
</dbReference>
<dbReference type="OrthoDB" id="9777057at2"/>
<evidence type="ECO:0000256" key="2">
    <source>
        <dbReference type="ARBA" id="ARBA00022723"/>
    </source>
</evidence>
<reference evidence="8" key="1">
    <citation type="journal article" date="2016" name="Genome Announc.">
        <title>Draft genomes of two strains of Paenibacillus glucanolyticus with capability to degrade lignocellulose.</title>
        <authorList>
            <person name="Mathews S.L."/>
            <person name="Pawlak J."/>
            <person name="Grunden A.M."/>
        </authorList>
    </citation>
    <scope>NUCLEOTIDE SEQUENCE [LARGE SCALE GENOMIC DNA]</scope>
    <source>
        <strain evidence="8">SLM1</strain>
    </source>
</reference>
<dbReference type="PANTHER" id="PTHR42813:SF2">
    <property type="entry name" value="DEHYDROGENASE, ZINC-CONTAINING, PUTATIVE (AFU_ORTHOLOGUE AFUA_2G02810)-RELATED"/>
    <property type="match status" value="1"/>
</dbReference>
<dbReference type="InterPro" id="IPR011032">
    <property type="entry name" value="GroES-like_sf"/>
</dbReference>
<dbReference type="InterPro" id="IPR013154">
    <property type="entry name" value="ADH-like_N"/>
</dbReference>
<dbReference type="GO" id="GO:0008270">
    <property type="term" value="F:zinc ion binding"/>
    <property type="evidence" value="ECO:0007669"/>
    <property type="project" value="InterPro"/>
</dbReference>
<dbReference type="CDD" id="cd08283">
    <property type="entry name" value="FDH_like_1"/>
    <property type="match status" value="1"/>
</dbReference>
<keyword evidence="9" id="KW-1185">Reference proteome</keyword>
<keyword evidence="3 5" id="KW-0862">Zinc</keyword>
<sequence>MKAVTYQGRHRIKVKEMKDPALHRSDDILIRVTTTAICGSDLHLYNGEMKQLHDDYIIGHEPMGVVVEAGPEVNRVKVGDRVIIPFIISCGKCLFCQNQMESQCDYANDAKDTGGFFGYSDAYGGFQGAQAELMRVPYGNFMPFIIPEDADMEDEKLLMLSDALPTAIWSVENGGVKPGDTVVVLGCGPIGLLTQKFAWLKGAKRVIAIDHVDYRLAHAKRTNQVETYNFEKIPEIEEYIREITHGGADVVIDCVGLDAKRTPIEMLGSMLRLQGGSLGAFNMAVRMVRKFGTIQLTGVYGLVYNAFPLGELFERNITLKMGLAPVIHYMPKLYQMLKEGTVDPSDIITHRFPMEKAAHGYDIFNERKDGCIKIILKP</sequence>
<proteinExistence type="inferred from homology"/>
<gene>
    <name evidence="8" type="ORF">AWU65_21800</name>
</gene>
<feature type="domain" description="Alcohol dehydrogenase-like N-terminal" evidence="7">
    <location>
        <begin position="25"/>
        <end position="143"/>
    </location>
</feature>
<dbReference type="Proteomes" id="UP000076796">
    <property type="component" value="Unassembled WGS sequence"/>
</dbReference>
<dbReference type="EMBL" id="LWMH01000001">
    <property type="protein sequence ID" value="KZS48377.1"/>
    <property type="molecule type" value="Genomic_DNA"/>
</dbReference>
<dbReference type="InterPro" id="IPR036291">
    <property type="entry name" value="NAD(P)-bd_dom_sf"/>
</dbReference>
<dbReference type="STRING" id="59843.A3958_20925"/>
<evidence type="ECO:0000313" key="9">
    <source>
        <dbReference type="Proteomes" id="UP000076796"/>
    </source>
</evidence>
<dbReference type="Gene3D" id="3.40.50.720">
    <property type="entry name" value="NAD(P)-binding Rossmann-like Domain"/>
    <property type="match status" value="1"/>
</dbReference>
<comment type="cofactor">
    <cofactor evidence="1 5">
        <name>Zn(2+)</name>
        <dbReference type="ChEBI" id="CHEBI:29105"/>
    </cofactor>
</comment>
<dbReference type="Pfam" id="PF00107">
    <property type="entry name" value="ADH_zinc_N"/>
    <property type="match status" value="1"/>
</dbReference>
<evidence type="ECO:0000256" key="4">
    <source>
        <dbReference type="ARBA" id="ARBA00023002"/>
    </source>
</evidence>
<name>A0A163LR59_9BACL</name>
<dbReference type="SUPFAM" id="SSF51735">
    <property type="entry name" value="NAD(P)-binding Rossmann-fold domains"/>
    <property type="match status" value="1"/>
</dbReference>
<evidence type="ECO:0000256" key="1">
    <source>
        <dbReference type="ARBA" id="ARBA00001947"/>
    </source>
</evidence>
<keyword evidence="4" id="KW-0560">Oxidoreductase</keyword>
<comment type="caution">
    <text evidence="8">The sequence shown here is derived from an EMBL/GenBank/DDBJ whole genome shotgun (WGS) entry which is preliminary data.</text>
</comment>